<dbReference type="HOGENOM" id="CLU_1876742_0_0_1"/>
<dbReference type="AlphaFoldDB" id="A0A0C9UIY4"/>
<dbReference type="EMBL" id="KN837427">
    <property type="protein sequence ID" value="KIJ25215.1"/>
    <property type="molecule type" value="Genomic_DNA"/>
</dbReference>
<protein>
    <submittedName>
        <fullName evidence="1">Uncharacterized protein</fullName>
    </submittedName>
</protein>
<gene>
    <name evidence="1" type="ORF">M422DRAFT_273851</name>
</gene>
<evidence type="ECO:0000313" key="2">
    <source>
        <dbReference type="Proteomes" id="UP000054279"/>
    </source>
</evidence>
<proteinExistence type="predicted"/>
<sequence>MAIHTIITTPMPALKTLKLHNIGIQEGIITPFQECFMPNLTVLVIETNALTPPDALVDLVLVEKLPSIRTITIDANVLSYPPDTEEEQRIRNRVAIAIAKLAPKDVSLGYGLAYVYGSSDSDSSDADEDIYEGLAD</sequence>
<accession>A0A0C9UIY4</accession>
<evidence type="ECO:0000313" key="1">
    <source>
        <dbReference type="EMBL" id="KIJ25215.1"/>
    </source>
</evidence>
<reference evidence="1 2" key="1">
    <citation type="submission" date="2014-06" db="EMBL/GenBank/DDBJ databases">
        <title>Evolutionary Origins and Diversification of the Mycorrhizal Mutualists.</title>
        <authorList>
            <consortium name="DOE Joint Genome Institute"/>
            <consortium name="Mycorrhizal Genomics Consortium"/>
            <person name="Kohler A."/>
            <person name="Kuo A."/>
            <person name="Nagy L.G."/>
            <person name="Floudas D."/>
            <person name="Copeland A."/>
            <person name="Barry K.W."/>
            <person name="Cichocki N."/>
            <person name="Veneault-Fourrey C."/>
            <person name="LaButti K."/>
            <person name="Lindquist E.A."/>
            <person name="Lipzen A."/>
            <person name="Lundell T."/>
            <person name="Morin E."/>
            <person name="Murat C."/>
            <person name="Riley R."/>
            <person name="Ohm R."/>
            <person name="Sun H."/>
            <person name="Tunlid A."/>
            <person name="Henrissat B."/>
            <person name="Grigoriev I.V."/>
            <person name="Hibbett D.S."/>
            <person name="Martin F."/>
        </authorList>
    </citation>
    <scope>NUCLEOTIDE SEQUENCE [LARGE SCALE GENOMIC DNA]</scope>
    <source>
        <strain evidence="1 2">SS14</strain>
    </source>
</reference>
<keyword evidence="2" id="KW-1185">Reference proteome</keyword>
<dbReference type="Proteomes" id="UP000054279">
    <property type="component" value="Unassembled WGS sequence"/>
</dbReference>
<name>A0A0C9UIY4_SPHS4</name>
<organism evidence="1 2">
    <name type="scientific">Sphaerobolus stellatus (strain SS14)</name>
    <dbReference type="NCBI Taxonomy" id="990650"/>
    <lineage>
        <taxon>Eukaryota</taxon>
        <taxon>Fungi</taxon>
        <taxon>Dikarya</taxon>
        <taxon>Basidiomycota</taxon>
        <taxon>Agaricomycotina</taxon>
        <taxon>Agaricomycetes</taxon>
        <taxon>Phallomycetidae</taxon>
        <taxon>Geastrales</taxon>
        <taxon>Sphaerobolaceae</taxon>
        <taxon>Sphaerobolus</taxon>
    </lineage>
</organism>
<dbReference type="SUPFAM" id="SSF52047">
    <property type="entry name" value="RNI-like"/>
    <property type="match status" value="1"/>
</dbReference>